<evidence type="ECO:0000313" key="5">
    <source>
        <dbReference type="Proteomes" id="UP000203464"/>
    </source>
</evidence>
<dbReference type="Proteomes" id="UP000203464">
    <property type="component" value="Unassembled WGS sequence"/>
</dbReference>
<keyword evidence="2" id="KW-0812">Transmembrane</keyword>
<evidence type="ECO:0000256" key="1">
    <source>
        <dbReference type="ARBA" id="ARBA00004167"/>
    </source>
</evidence>
<keyword evidence="5" id="KW-1185">Reference proteome</keyword>
<evidence type="ECO:0000256" key="2">
    <source>
        <dbReference type="ARBA" id="ARBA00022692"/>
    </source>
</evidence>
<protein>
    <recommendedName>
        <fullName evidence="6">Glycosyl transferase family 2</fullName>
    </recommendedName>
</protein>
<name>A0A238JJU6_9RHOB</name>
<evidence type="ECO:0000313" key="4">
    <source>
        <dbReference type="EMBL" id="SMX30755.1"/>
    </source>
</evidence>
<comment type="subcellular location">
    <subcellularLocation>
        <location evidence="1">Membrane</location>
        <topology evidence="1">Single-pass membrane protein</topology>
    </subcellularLocation>
</comment>
<proteinExistence type="predicted"/>
<keyword evidence="3" id="KW-1133">Transmembrane helix</keyword>
<dbReference type="PANTHER" id="PTHR21461">
    <property type="entry name" value="GLYCOSYLTRANSFERASE FAMILY 92 PROTEIN"/>
    <property type="match status" value="1"/>
</dbReference>
<organism evidence="4 5">
    <name type="scientific">Octadecabacter ascidiaceicola</name>
    <dbReference type="NCBI Taxonomy" id="1655543"/>
    <lineage>
        <taxon>Bacteria</taxon>
        <taxon>Pseudomonadati</taxon>
        <taxon>Pseudomonadota</taxon>
        <taxon>Alphaproteobacteria</taxon>
        <taxon>Rhodobacterales</taxon>
        <taxon>Roseobacteraceae</taxon>
        <taxon>Octadecabacter</taxon>
    </lineage>
</organism>
<dbReference type="PANTHER" id="PTHR21461:SF69">
    <property type="entry name" value="GLYCOSYLTRANSFERASE FAMILY 92 PROTEIN"/>
    <property type="match status" value="1"/>
</dbReference>
<evidence type="ECO:0000256" key="3">
    <source>
        <dbReference type="ARBA" id="ARBA00022989"/>
    </source>
</evidence>
<reference evidence="5" key="1">
    <citation type="submission" date="2017-05" db="EMBL/GenBank/DDBJ databases">
        <authorList>
            <person name="Rodrigo-Torres L."/>
            <person name="Arahal R. D."/>
            <person name="Lucena T."/>
        </authorList>
    </citation>
    <scope>NUCLEOTIDE SEQUENCE [LARGE SCALE GENOMIC DNA]</scope>
    <source>
        <strain evidence="5">CECT 8868</strain>
    </source>
</reference>
<keyword evidence="3" id="KW-0472">Membrane</keyword>
<sequence>MKDEAPFILEWYAYHSLIGVNDFLVFSNDCTDGTDQMLERLDELGKLRHFTNPSVYSNNVHHHWQATKYINTFARLKRSDWVTSFDVDEFICVNVGDGTLHDLFEAVDGANVITFNQLNFGSSGLDAYEDRLLIDQFEYAWAYEGEYHKGISRRGTKSLTHKSAKANYFANHSPKVHEKDLASIKYVNGCGKPLDPSRLLKDVKLLEAPDFGYDLVQLNHYVIKSAESFLVQADRGNANHADRSADFKYWRRYNNNDVHDTRIQRWSERVQDAVADLCKDPELNDLHQRAVEIHQNRLVELKQDENVRALYDRIRKQQRNNPGLTG</sequence>
<dbReference type="Pfam" id="PF13704">
    <property type="entry name" value="Glyco_tranf_2_4"/>
    <property type="match status" value="1"/>
</dbReference>
<dbReference type="GO" id="GO:0005737">
    <property type="term" value="C:cytoplasm"/>
    <property type="evidence" value="ECO:0007669"/>
    <property type="project" value="TreeGrafter"/>
</dbReference>
<gene>
    <name evidence="4" type="ORF">OCA8868_00012</name>
</gene>
<dbReference type="GO" id="GO:0016757">
    <property type="term" value="F:glycosyltransferase activity"/>
    <property type="evidence" value="ECO:0007669"/>
    <property type="project" value="TreeGrafter"/>
</dbReference>
<evidence type="ECO:0008006" key="6">
    <source>
        <dbReference type="Google" id="ProtNLM"/>
    </source>
</evidence>
<dbReference type="GO" id="GO:0016020">
    <property type="term" value="C:membrane"/>
    <property type="evidence" value="ECO:0007669"/>
    <property type="project" value="UniProtKB-SubCell"/>
</dbReference>
<accession>A0A238JJU6</accession>
<dbReference type="AlphaFoldDB" id="A0A238JJU6"/>
<dbReference type="EMBL" id="FXYD01000001">
    <property type="protein sequence ID" value="SMX30755.1"/>
    <property type="molecule type" value="Genomic_DNA"/>
</dbReference>